<dbReference type="AlphaFoldDB" id="A0A9P5ZDE4"/>
<evidence type="ECO:0000256" key="1">
    <source>
        <dbReference type="ARBA" id="ARBA00022723"/>
    </source>
</evidence>
<gene>
    <name evidence="6" type="ORF">BDN70DRAFT_989133</name>
</gene>
<dbReference type="Pfam" id="PF01753">
    <property type="entry name" value="zf-MYND"/>
    <property type="match status" value="1"/>
</dbReference>
<keyword evidence="2 4" id="KW-0863">Zinc-finger</keyword>
<evidence type="ECO:0000256" key="4">
    <source>
        <dbReference type="PROSITE-ProRule" id="PRU00134"/>
    </source>
</evidence>
<dbReference type="Pfam" id="PF26632">
    <property type="entry name" value="DUF8205"/>
    <property type="match status" value="1"/>
</dbReference>
<dbReference type="PROSITE" id="PS01360">
    <property type="entry name" value="ZF_MYND_1"/>
    <property type="match status" value="1"/>
</dbReference>
<protein>
    <recommendedName>
        <fullName evidence="5">MYND-type domain-containing protein</fullName>
    </recommendedName>
</protein>
<evidence type="ECO:0000259" key="5">
    <source>
        <dbReference type="PROSITE" id="PS50865"/>
    </source>
</evidence>
<sequence>MDSFAQMMSALNELELEEKKRKLKLSSTLIMKHPRESMDHQSPKEIKKAAKDSTRRTCVRCCTLEPKDVPFKACGGCHSAFYCSKECQKLDWAYHKRSCLTAQKQRRLEKLGGALVSNRTLFSYLNLAIILSLGLHKNPSPPSFFTAHVTLVIEPEDIIDFGRLQGQIGDEPPTRNAAGKIKGMLQIGTVTPLPDNMGLGSEEDLRRRTEVVFQENSTKYAPDCIVGSIVLTLFDLGNFSQPNPVNGLQVPTIIDADMILIARMAEPFHLILPSTGEVHEKPMAVFSCMEYINMAIRQDHNNRFLLRTEMLKSEEKNILDTASAAYRKEDVQEFAWMCIRRRMECESVYQALRMWKKDQNRRQSLA</sequence>
<keyword evidence="1" id="KW-0479">Metal-binding</keyword>
<organism evidence="6 7">
    <name type="scientific">Pholiota conissans</name>
    <dbReference type="NCBI Taxonomy" id="109636"/>
    <lineage>
        <taxon>Eukaryota</taxon>
        <taxon>Fungi</taxon>
        <taxon>Dikarya</taxon>
        <taxon>Basidiomycota</taxon>
        <taxon>Agaricomycotina</taxon>
        <taxon>Agaricomycetes</taxon>
        <taxon>Agaricomycetidae</taxon>
        <taxon>Agaricales</taxon>
        <taxon>Agaricineae</taxon>
        <taxon>Strophariaceae</taxon>
        <taxon>Pholiota</taxon>
    </lineage>
</organism>
<accession>A0A9P5ZDE4</accession>
<evidence type="ECO:0000256" key="2">
    <source>
        <dbReference type="ARBA" id="ARBA00022771"/>
    </source>
</evidence>
<dbReference type="InterPro" id="IPR058518">
    <property type="entry name" value="DUF8205"/>
</dbReference>
<dbReference type="InterPro" id="IPR002893">
    <property type="entry name" value="Znf_MYND"/>
</dbReference>
<evidence type="ECO:0000313" key="6">
    <source>
        <dbReference type="EMBL" id="KAF9485098.1"/>
    </source>
</evidence>
<evidence type="ECO:0000313" key="7">
    <source>
        <dbReference type="Proteomes" id="UP000807469"/>
    </source>
</evidence>
<reference evidence="6" key="1">
    <citation type="submission" date="2020-11" db="EMBL/GenBank/DDBJ databases">
        <authorList>
            <consortium name="DOE Joint Genome Institute"/>
            <person name="Ahrendt S."/>
            <person name="Riley R."/>
            <person name="Andreopoulos W."/>
            <person name="Labutti K."/>
            <person name="Pangilinan J."/>
            <person name="Ruiz-Duenas F.J."/>
            <person name="Barrasa J.M."/>
            <person name="Sanchez-Garcia M."/>
            <person name="Camarero S."/>
            <person name="Miyauchi S."/>
            <person name="Serrano A."/>
            <person name="Linde D."/>
            <person name="Babiker R."/>
            <person name="Drula E."/>
            <person name="Ayuso-Fernandez I."/>
            <person name="Pacheco R."/>
            <person name="Padilla G."/>
            <person name="Ferreira P."/>
            <person name="Barriuso J."/>
            <person name="Kellner H."/>
            <person name="Castanera R."/>
            <person name="Alfaro M."/>
            <person name="Ramirez L."/>
            <person name="Pisabarro A.G."/>
            <person name="Kuo A."/>
            <person name="Tritt A."/>
            <person name="Lipzen A."/>
            <person name="He G."/>
            <person name="Yan M."/>
            <person name="Ng V."/>
            <person name="Cullen D."/>
            <person name="Martin F."/>
            <person name="Rosso M.-N."/>
            <person name="Henrissat B."/>
            <person name="Hibbett D."/>
            <person name="Martinez A.T."/>
            <person name="Grigoriev I.V."/>
        </authorList>
    </citation>
    <scope>NUCLEOTIDE SEQUENCE</scope>
    <source>
        <strain evidence="6">CIRM-BRFM 674</strain>
    </source>
</reference>
<name>A0A9P5ZDE4_9AGAR</name>
<dbReference type="Gene3D" id="6.10.140.2220">
    <property type="match status" value="1"/>
</dbReference>
<comment type="caution">
    <text evidence="6">The sequence shown here is derived from an EMBL/GenBank/DDBJ whole genome shotgun (WGS) entry which is preliminary data.</text>
</comment>
<proteinExistence type="predicted"/>
<feature type="domain" description="MYND-type" evidence="5">
    <location>
        <begin position="58"/>
        <end position="99"/>
    </location>
</feature>
<dbReference type="OrthoDB" id="341421at2759"/>
<evidence type="ECO:0000256" key="3">
    <source>
        <dbReference type="ARBA" id="ARBA00022833"/>
    </source>
</evidence>
<dbReference type="SUPFAM" id="SSF144232">
    <property type="entry name" value="HIT/MYND zinc finger-like"/>
    <property type="match status" value="1"/>
</dbReference>
<keyword evidence="3" id="KW-0862">Zinc</keyword>
<dbReference type="EMBL" id="MU155138">
    <property type="protein sequence ID" value="KAF9485098.1"/>
    <property type="molecule type" value="Genomic_DNA"/>
</dbReference>
<dbReference type="PROSITE" id="PS50865">
    <property type="entry name" value="ZF_MYND_2"/>
    <property type="match status" value="1"/>
</dbReference>
<dbReference type="Proteomes" id="UP000807469">
    <property type="component" value="Unassembled WGS sequence"/>
</dbReference>
<keyword evidence="7" id="KW-1185">Reference proteome</keyword>
<dbReference type="GO" id="GO:0008270">
    <property type="term" value="F:zinc ion binding"/>
    <property type="evidence" value="ECO:0007669"/>
    <property type="project" value="UniProtKB-KW"/>
</dbReference>